<evidence type="ECO:0000313" key="2">
    <source>
        <dbReference type="EMBL" id="KAL3282295.1"/>
    </source>
</evidence>
<reference evidence="2 3" key="1">
    <citation type="journal article" date="2021" name="BMC Biol.">
        <title>Horizontally acquired antibacterial genes associated with adaptive radiation of ladybird beetles.</title>
        <authorList>
            <person name="Li H.S."/>
            <person name="Tang X.F."/>
            <person name="Huang Y.H."/>
            <person name="Xu Z.Y."/>
            <person name="Chen M.L."/>
            <person name="Du X.Y."/>
            <person name="Qiu B.Y."/>
            <person name="Chen P.T."/>
            <person name="Zhang W."/>
            <person name="Slipinski A."/>
            <person name="Escalona H.E."/>
            <person name="Waterhouse R.M."/>
            <person name="Zwick A."/>
            <person name="Pang H."/>
        </authorList>
    </citation>
    <scope>NUCLEOTIDE SEQUENCE [LARGE SCALE GENOMIC DNA]</scope>
    <source>
        <strain evidence="2">SYSU2018</strain>
    </source>
</reference>
<keyword evidence="1" id="KW-0732">Signal</keyword>
<evidence type="ECO:0000256" key="1">
    <source>
        <dbReference type="SAM" id="SignalP"/>
    </source>
</evidence>
<name>A0ABD2NUG5_9CUCU</name>
<gene>
    <name evidence="2" type="ORF">HHI36_005484</name>
</gene>
<evidence type="ECO:0000313" key="3">
    <source>
        <dbReference type="Proteomes" id="UP001516400"/>
    </source>
</evidence>
<dbReference type="AlphaFoldDB" id="A0ABD2NUG5"/>
<comment type="caution">
    <text evidence="2">The sequence shown here is derived from an EMBL/GenBank/DDBJ whole genome shotgun (WGS) entry which is preliminary data.</text>
</comment>
<dbReference type="Proteomes" id="UP001516400">
    <property type="component" value="Unassembled WGS sequence"/>
</dbReference>
<proteinExistence type="predicted"/>
<feature type="chain" id="PRO_5044850467" evidence="1">
    <location>
        <begin position="20"/>
        <end position="157"/>
    </location>
</feature>
<protein>
    <submittedName>
        <fullName evidence="2">Uncharacterized protein</fullName>
    </submittedName>
</protein>
<dbReference type="EMBL" id="JABFTP020000144">
    <property type="protein sequence ID" value="KAL3282295.1"/>
    <property type="molecule type" value="Genomic_DNA"/>
</dbReference>
<feature type="signal peptide" evidence="1">
    <location>
        <begin position="1"/>
        <end position="19"/>
    </location>
</feature>
<keyword evidence="3" id="KW-1185">Reference proteome</keyword>
<organism evidence="2 3">
    <name type="scientific">Cryptolaemus montrouzieri</name>
    <dbReference type="NCBI Taxonomy" id="559131"/>
    <lineage>
        <taxon>Eukaryota</taxon>
        <taxon>Metazoa</taxon>
        <taxon>Ecdysozoa</taxon>
        <taxon>Arthropoda</taxon>
        <taxon>Hexapoda</taxon>
        <taxon>Insecta</taxon>
        <taxon>Pterygota</taxon>
        <taxon>Neoptera</taxon>
        <taxon>Endopterygota</taxon>
        <taxon>Coleoptera</taxon>
        <taxon>Polyphaga</taxon>
        <taxon>Cucujiformia</taxon>
        <taxon>Coccinelloidea</taxon>
        <taxon>Coccinellidae</taxon>
        <taxon>Scymninae</taxon>
        <taxon>Scymnini</taxon>
        <taxon>Cryptolaemus</taxon>
    </lineage>
</organism>
<sequence length="157" mass="17443">MNFNVYVLSILLFLRCSSSAPVMRKGYILVPIRDRSSASEAKQGGIIASWIQNSQFFPIEINVPDLISNASNGIQNVGQGIQSFGQNLSQGYQTWITNLGERFPIINRLPIPGLQQNQGNQKYLILIPLEGEQNSNQVVSKPTMNDLLDSVDIFAYP</sequence>
<accession>A0ABD2NUG5</accession>